<evidence type="ECO:0000256" key="1">
    <source>
        <dbReference type="SAM" id="MobiDB-lite"/>
    </source>
</evidence>
<accession>A0ABR3U7T9</accession>
<feature type="compositionally biased region" description="Acidic residues" evidence="1">
    <location>
        <begin position="112"/>
        <end position="122"/>
    </location>
</feature>
<dbReference type="Proteomes" id="UP001578633">
    <property type="component" value="Chromosome 10"/>
</dbReference>
<feature type="region of interest" description="Disordered" evidence="1">
    <location>
        <begin position="1"/>
        <end position="43"/>
    </location>
</feature>
<gene>
    <name evidence="2" type="ORF">ACET3X_009973</name>
</gene>
<feature type="region of interest" description="Disordered" evidence="1">
    <location>
        <begin position="173"/>
        <end position="195"/>
    </location>
</feature>
<sequence length="195" mass="21691">MADLPAHISGYETLEPPTLDSDITAPTSFPPLPSSVSQRRTRYPPAPTIYLTGFRCHISDPEYNYAREMTGEIQPYWFEESYSAAGFAEGVRRRARRDMGPHEDVVAVIDLGDDGEDMDSDQSESSSMTREEEWKQIEAERKRLEKEMKKLKSSEMGQRLASGALGLLDFLNETEGTGNSSAEAAGSQKLLADSF</sequence>
<proteinExistence type="predicted"/>
<dbReference type="GeneID" id="96090295"/>
<evidence type="ECO:0000313" key="3">
    <source>
        <dbReference type="Proteomes" id="UP001578633"/>
    </source>
</evidence>
<dbReference type="RefSeq" id="XP_069302806.1">
    <property type="nucleotide sequence ID" value="XM_069456147.1"/>
</dbReference>
<evidence type="ECO:0000313" key="2">
    <source>
        <dbReference type="EMBL" id="KAL1792222.1"/>
    </source>
</evidence>
<comment type="caution">
    <text evidence="2">The sequence shown here is derived from an EMBL/GenBank/DDBJ whole genome shotgun (WGS) entry which is preliminary data.</text>
</comment>
<feature type="region of interest" description="Disordered" evidence="1">
    <location>
        <begin position="112"/>
        <end position="135"/>
    </location>
</feature>
<dbReference type="EMBL" id="JBHGVX010000010">
    <property type="protein sequence ID" value="KAL1792222.1"/>
    <property type="molecule type" value="Genomic_DNA"/>
</dbReference>
<reference evidence="2 3" key="1">
    <citation type="submission" date="2024-09" db="EMBL/GenBank/DDBJ databases">
        <title>T2T genomes of carrot and Alternaria dauci and their utility for understanding host-pathogen interaction during carrot leaf blight disease.</title>
        <authorList>
            <person name="Liu W."/>
            <person name="Xu S."/>
            <person name="Ou C."/>
            <person name="Liu X."/>
            <person name="Zhuang F."/>
            <person name="Deng X.W."/>
        </authorList>
    </citation>
    <scope>NUCLEOTIDE SEQUENCE [LARGE SCALE GENOMIC DNA]</scope>
    <source>
        <strain evidence="2 3">A2016</strain>
    </source>
</reference>
<keyword evidence="3" id="KW-1185">Reference proteome</keyword>
<protein>
    <submittedName>
        <fullName evidence="2">Uncharacterized protein</fullName>
    </submittedName>
</protein>
<organism evidence="2 3">
    <name type="scientific">Alternaria dauci</name>
    <dbReference type="NCBI Taxonomy" id="48095"/>
    <lineage>
        <taxon>Eukaryota</taxon>
        <taxon>Fungi</taxon>
        <taxon>Dikarya</taxon>
        <taxon>Ascomycota</taxon>
        <taxon>Pezizomycotina</taxon>
        <taxon>Dothideomycetes</taxon>
        <taxon>Pleosporomycetidae</taxon>
        <taxon>Pleosporales</taxon>
        <taxon>Pleosporineae</taxon>
        <taxon>Pleosporaceae</taxon>
        <taxon>Alternaria</taxon>
        <taxon>Alternaria sect. Porri</taxon>
    </lineage>
</organism>
<name>A0ABR3U7T9_9PLEO</name>